<reference evidence="2 3" key="1">
    <citation type="submission" date="2019-03" db="EMBL/GenBank/DDBJ databases">
        <title>Genomic Encyclopedia of Type Strains, Phase IV (KMG-IV): sequencing the most valuable type-strain genomes for metagenomic binning, comparative biology and taxonomic classification.</title>
        <authorList>
            <person name="Goeker M."/>
        </authorList>
    </citation>
    <scope>NUCLEOTIDE SEQUENCE [LARGE SCALE GENOMIC DNA]</scope>
    <source>
        <strain evidence="2 3">LX-B</strain>
    </source>
</reference>
<dbReference type="GO" id="GO:0016853">
    <property type="term" value="F:isomerase activity"/>
    <property type="evidence" value="ECO:0007669"/>
    <property type="project" value="UniProtKB-KW"/>
</dbReference>
<accession>A0A4R1QSL4</accession>
<proteinExistence type="predicted"/>
<evidence type="ECO:0000313" key="2">
    <source>
        <dbReference type="EMBL" id="TCL56828.1"/>
    </source>
</evidence>
<comment type="caution">
    <text evidence="2">The sequence shown here is derived from an EMBL/GenBank/DDBJ whole genome shotgun (WGS) entry which is preliminary data.</text>
</comment>
<feature type="domain" description="Xylose isomerase-like TIM barrel" evidence="1">
    <location>
        <begin position="49"/>
        <end position="274"/>
    </location>
</feature>
<evidence type="ECO:0000313" key="3">
    <source>
        <dbReference type="Proteomes" id="UP000295008"/>
    </source>
</evidence>
<dbReference type="PANTHER" id="PTHR12110:SF21">
    <property type="entry name" value="XYLOSE ISOMERASE-LIKE TIM BARREL DOMAIN-CONTAINING PROTEIN"/>
    <property type="match status" value="1"/>
</dbReference>
<dbReference type="InterPro" id="IPR036237">
    <property type="entry name" value="Xyl_isomerase-like_sf"/>
</dbReference>
<dbReference type="InterPro" id="IPR013022">
    <property type="entry name" value="Xyl_isomerase-like_TIM-brl"/>
</dbReference>
<dbReference type="Gene3D" id="3.20.20.150">
    <property type="entry name" value="Divalent-metal-dependent TIM barrel enzymes"/>
    <property type="match status" value="1"/>
</dbReference>
<keyword evidence="3" id="KW-1185">Reference proteome</keyword>
<dbReference type="Proteomes" id="UP000295008">
    <property type="component" value="Unassembled WGS sequence"/>
</dbReference>
<dbReference type="Pfam" id="PF01261">
    <property type="entry name" value="AP_endonuc_2"/>
    <property type="match status" value="1"/>
</dbReference>
<dbReference type="InterPro" id="IPR050312">
    <property type="entry name" value="IolE/XylAMocC-like"/>
</dbReference>
<organism evidence="2 3">
    <name type="scientific">Hydrogenispora ethanolica</name>
    <dbReference type="NCBI Taxonomy" id="1082276"/>
    <lineage>
        <taxon>Bacteria</taxon>
        <taxon>Bacillati</taxon>
        <taxon>Bacillota</taxon>
        <taxon>Hydrogenispora</taxon>
    </lineage>
</organism>
<gene>
    <name evidence="2" type="ORF">EDC14_104841</name>
</gene>
<dbReference type="PANTHER" id="PTHR12110">
    <property type="entry name" value="HYDROXYPYRUVATE ISOMERASE"/>
    <property type="match status" value="1"/>
</dbReference>
<protein>
    <submittedName>
        <fullName evidence="2">Sugar phosphate isomerase/epimerase</fullName>
    </submittedName>
</protein>
<sequence>MLILGVRAHDFGTTSIPELAGRIGAKGIPSIQLALAKAIAGIKPEPGHLSPGLAHYCRQCFAAHNIQIAVLGCYINPIHPDPVERRRSLERFKEHLRYARAFGCSIVGTETGSLHADCSYHPDNESEAAFRTLVESVAQLVAEAERFGTFVGIEGVTTHTITTPAKMKQLLTAIPSGNLQVIFDPVNLLSPANYQEQDRIIGESFDLFGDKIVAIHSKDFVVEDGRLKLVPVGQGMLHHELLLKTVKNAKPYINFLLEGANPATVDTSLAFLERLYQQV</sequence>
<keyword evidence="2" id="KW-0413">Isomerase</keyword>
<dbReference type="AlphaFoldDB" id="A0A4R1QSL4"/>
<dbReference type="RefSeq" id="WP_243663106.1">
    <property type="nucleotide sequence ID" value="NZ_SLUN01000048.1"/>
</dbReference>
<dbReference type="EMBL" id="SLUN01000048">
    <property type="protein sequence ID" value="TCL56828.1"/>
    <property type="molecule type" value="Genomic_DNA"/>
</dbReference>
<evidence type="ECO:0000259" key="1">
    <source>
        <dbReference type="Pfam" id="PF01261"/>
    </source>
</evidence>
<name>A0A4R1QSL4_HYDET</name>
<dbReference type="SUPFAM" id="SSF51658">
    <property type="entry name" value="Xylose isomerase-like"/>
    <property type="match status" value="1"/>
</dbReference>